<name>A0AAN8FQQ9_TRICO</name>
<dbReference type="EMBL" id="WIXE01008834">
    <property type="protein sequence ID" value="KAK5978942.1"/>
    <property type="molecule type" value="Genomic_DNA"/>
</dbReference>
<dbReference type="AlphaFoldDB" id="A0AAN8FQQ9"/>
<protein>
    <submittedName>
        <fullName evidence="1">Uncharacterized protein</fullName>
    </submittedName>
</protein>
<proteinExistence type="predicted"/>
<keyword evidence="2" id="KW-1185">Reference proteome</keyword>
<comment type="caution">
    <text evidence="1">The sequence shown here is derived from an EMBL/GenBank/DDBJ whole genome shotgun (WGS) entry which is preliminary data.</text>
</comment>
<dbReference type="Proteomes" id="UP001331761">
    <property type="component" value="Unassembled WGS sequence"/>
</dbReference>
<reference evidence="1 2" key="1">
    <citation type="submission" date="2019-10" db="EMBL/GenBank/DDBJ databases">
        <title>Assembly and Annotation for the nematode Trichostrongylus colubriformis.</title>
        <authorList>
            <person name="Martin J."/>
        </authorList>
    </citation>
    <scope>NUCLEOTIDE SEQUENCE [LARGE SCALE GENOMIC DNA]</scope>
    <source>
        <strain evidence="1">G859</strain>
        <tissue evidence="1">Whole worm</tissue>
    </source>
</reference>
<gene>
    <name evidence="1" type="ORF">GCK32_013549</name>
</gene>
<evidence type="ECO:0000313" key="1">
    <source>
        <dbReference type="EMBL" id="KAK5978942.1"/>
    </source>
</evidence>
<sequence length="139" mass="15778">MIVTEGIDRWIIRLMNIGDLPHRNGIAAAVAEMEQLRRLGRLKSLTCTFRFLLYSAMKHGTVEELNQVENAISSTSPSCLRRLKSFILLELGKKAAFLEYLEMDLQLVNTQLRFMVDLAAKLKVVCFICSSQSPSLLHH</sequence>
<organism evidence="1 2">
    <name type="scientific">Trichostrongylus colubriformis</name>
    <name type="common">Black scour worm</name>
    <dbReference type="NCBI Taxonomy" id="6319"/>
    <lineage>
        <taxon>Eukaryota</taxon>
        <taxon>Metazoa</taxon>
        <taxon>Ecdysozoa</taxon>
        <taxon>Nematoda</taxon>
        <taxon>Chromadorea</taxon>
        <taxon>Rhabditida</taxon>
        <taxon>Rhabditina</taxon>
        <taxon>Rhabditomorpha</taxon>
        <taxon>Strongyloidea</taxon>
        <taxon>Trichostrongylidae</taxon>
        <taxon>Trichostrongylus</taxon>
    </lineage>
</organism>
<evidence type="ECO:0000313" key="2">
    <source>
        <dbReference type="Proteomes" id="UP001331761"/>
    </source>
</evidence>
<accession>A0AAN8FQQ9</accession>